<organism evidence="2 3">
    <name type="scientific">Candidatus Avipropionibacterium avicola</name>
    <dbReference type="NCBI Taxonomy" id="2840701"/>
    <lineage>
        <taxon>Bacteria</taxon>
        <taxon>Bacillati</taxon>
        <taxon>Actinomycetota</taxon>
        <taxon>Actinomycetes</taxon>
        <taxon>Propionibacteriales</taxon>
        <taxon>Propionibacteriaceae</taxon>
        <taxon>Propionibacteriaceae incertae sedis</taxon>
        <taxon>Candidatus Avipropionibacterium</taxon>
    </lineage>
</organism>
<reference evidence="2" key="1">
    <citation type="submission" date="2020-10" db="EMBL/GenBank/DDBJ databases">
        <authorList>
            <person name="Gilroy R."/>
        </authorList>
    </citation>
    <scope>NUCLEOTIDE SEQUENCE</scope>
    <source>
        <strain evidence="2">ChiGjej1B1-24693</strain>
    </source>
</reference>
<dbReference type="InterPro" id="IPR013108">
    <property type="entry name" value="Amidohydro_3"/>
</dbReference>
<accession>A0A9D1H1G4</accession>
<dbReference type="EMBL" id="DVLP01000403">
    <property type="protein sequence ID" value="HIT76670.1"/>
    <property type="molecule type" value="Genomic_DNA"/>
</dbReference>
<name>A0A9D1H1G4_9ACTN</name>
<evidence type="ECO:0000259" key="1">
    <source>
        <dbReference type="Pfam" id="PF07969"/>
    </source>
</evidence>
<dbReference type="InterPro" id="IPR011059">
    <property type="entry name" value="Metal-dep_hydrolase_composite"/>
</dbReference>
<dbReference type="GO" id="GO:0016810">
    <property type="term" value="F:hydrolase activity, acting on carbon-nitrogen (but not peptide) bonds"/>
    <property type="evidence" value="ECO:0007669"/>
    <property type="project" value="InterPro"/>
</dbReference>
<dbReference type="PANTHER" id="PTHR11647:SF1">
    <property type="entry name" value="COLLAPSIN RESPONSE MEDIATOR PROTEIN"/>
    <property type="match status" value="1"/>
</dbReference>
<comment type="caution">
    <text evidence="2">The sequence shown here is derived from an EMBL/GenBank/DDBJ whole genome shotgun (WGS) entry which is preliminary data.</text>
</comment>
<sequence>MLIAGGLLVDGTGAEPRQADVLVEGDRIVAVGPGLSAPAGTEVVDATDRVVTPGFIDIHTHSDVSLQLDGRGESKLRQGVTTEVIGNCGFSAYPLTPGRRDDQLDLLEGIGDRRIDPDWTDLDGYAAALTEQGIALNVAPLVGHGALRLAVAGTAERALTPAELAQLRGLLAAQLAQGAFGMSTGLTYVPSRFADRTELVGLCEVLAEHRALYATHARGEASTSVKEAADLALSTGVRVQYSHLAINDPARWGSAEQVVATLAGARDAGADIAADVYPYAASASALTQYLPLWVLEGGSEAMRHRLDDPDVFARAAQDLSLGWGHSPVTGRIPWAWERVEISRGDRIAGVVDGESIAAAARRLRRDPAGLVLELCRVGGHRVQVVLHYRTEQDMQAFLSCGFTTMGSDGSAVGYDVDRHPHPRFFGASVRTLGRYVRDLGLLTLPEAVHKMTGAVAERLRLTDRGTV</sequence>
<dbReference type="SUPFAM" id="SSF51556">
    <property type="entry name" value="Metallo-dependent hydrolases"/>
    <property type="match status" value="1"/>
</dbReference>
<dbReference type="Pfam" id="PF07969">
    <property type="entry name" value="Amidohydro_3"/>
    <property type="match status" value="1"/>
</dbReference>
<dbReference type="SUPFAM" id="SSF51338">
    <property type="entry name" value="Composite domain of metallo-dependent hydrolases"/>
    <property type="match status" value="1"/>
</dbReference>
<dbReference type="InterPro" id="IPR032466">
    <property type="entry name" value="Metal_Hydrolase"/>
</dbReference>
<dbReference type="PANTHER" id="PTHR11647">
    <property type="entry name" value="HYDRANTOINASE/DIHYDROPYRIMIDINASE FAMILY MEMBER"/>
    <property type="match status" value="1"/>
</dbReference>
<dbReference type="Gene3D" id="3.20.20.140">
    <property type="entry name" value="Metal-dependent hydrolases"/>
    <property type="match status" value="2"/>
</dbReference>
<dbReference type="InterPro" id="IPR050378">
    <property type="entry name" value="Metallo-dep_Hydrolases_sf"/>
</dbReference>
<protein>
    <submittedName>
        <fullName evidence="2">Amidohydrolase family protein</fullName>
    </submittedName>
</protein>
<reference evidence="2" key="2">
    <citation type="journal article" date="2021" name="PeerJ">
        <title>Extensive microbial diversity within the chicken gut microbiome revealed by metagenomics and culture.</title>
        <authorList>
            <person name="Gilroy R."/>
            <person name="Ravi A."/>
            <person name="Getino M."/>
            <person name="Pursley I."/>
            <person name="Horton D.L."/>
            <person name="Alikhan N.F."/>
            <person name="Baker D."/>
            <person name="Gharbi K."/>
            <person name="Hall N."/>
            <person name="Watson M."/>
            <person name="Adriaenssens E.M."/>
            <person name="Foster-Nyarko E."/>
            <person name="Jarju S."/>
            <person name="Secka A."/>
            <person name="Antonio M."/>
            <person name="Oren A."/>
            <person name="Chaudhuri R.R."/>
            <person name="La Ragione R."/>
            <person name="Hildebrand F."/>
            <person name="Pallen M.J."/>
        </authorList>
    </citation>
    <scope>NUCLEOTIDE SEQUENCE</scope>
    <source>
        <strain evidence="2">ChiGjej1B1-24693</strain>
    </source>
</reference>
<evidence type="ECO:0000313" key="2">
    <source>
        <dbReference type="EMBL" id="HIT76670.1"/>
    </source>
</evidence>
<dbReference type="AlphaFoldDB" id="A0A9D1H1G4"/>
<dbReference type="Proteomes" id="UP000886842">
    <property type="component" value="Unassembled WGS sequence"/>
</dbReference>
<gene>
    <name evidence="2" type="ORF">IAA98_13895</name>
</gene>
<feature type="non-terminal residue" evidence="2">
    <location>
        <position position="467"/>
    </location>
</feature>
<evidence type="ECO:0000313" key="3">
    <source>
        <dbReference type="Proteomes" id="UP000886842"/>
    </source>
</evidence>
<feature type="domain" description="Amidohydrolase 3" evidence="1">
    <location>
        <begin position="42"/>
        <end position="466"/>
    </location>
</feature>
<proteinExistence type="predicted"/>